<dbReference type="STRING" id="151894.SAMN04488524_1793"/>
<proteinExistence type="predicted"/>
<sequence length="260" mass="28983">MHNFLNPQQIQSFITDGFIRINNAFSAELASEARAILWKDIPANENDRATWTQPVVWLGMYTQEPFIKAANTPVLHNAFDQLVGKGKWIPCRNMGAFPVRFPSTIEMNDTGWHVDAGFPGDDPNDYFNYRINVHSKGRGLLMLFLFSDVSELDAPTRILKGSHQDVARLLEPMGERGLSFMELAKQLPEMPGNAEVLATGKAGTVYLCHPFLVHAAQRHRGLLPKFMAQPPLLMRSGFDINNIGLGSPVEQAIKIALTAK</sequence>
<protein>
    <submittedName>
        <fullName evidence="1">Phytanoyl-CoA dioxygenase (PhyH)</fullName>
    </submittedName>
</protein>
<keyword evidence="2" id="KW-1185">Reference proteome</keyword>
<dbReference type="EMBL" id="FWXT01000001">
    <property type="protein sequence ID" value="SMC66145.1"/>
    <property type="molecule type" value="Genomic_DNA"/>
</dbReference>
<dbReference type="AlphaFoldDB" id="A0A1W2AZJ8"/>
<keyword evidence="1" id="KW-0560">Oxidoreductase</keyword>
<gene>
    <name evidence="1" type="ORF">SAMN04488524_1793</name>
</gene>
<dbReference type="Gene3D" id="2.60.120.620">
    <property type="entry name" value="q2cbj1_9rhob like domain"/>
    <property type="match status" value="1"/>
</dbReference>
<dbReference type="InterPro" id="IPR008775">
    <property type="entry name" value="Phytyl_CoA_dOase-like"/>
</dbReference>
<dbReference type="SUPFAM" id="SSF51197">
    <property type="entry name" value="Clavaminate synthase-like"/>
    <property type="match status" value="1"/>
</dbReference>
<dbReference type="OrthoDB" id="9798771at2"/>
<accession>A0A1W2AZJ8</accession>
<reference evidence="2" key="1">
    <citation type="submission" date="2017-04" db="EMBL/GenBank/DDBJ databases">
        <authorList>
            <person name="Varghese N."/>
            <person name="Submissions S."/>
        </authorList>
    </citation>
    <scope>NUCLEOTIDE SEQUENCE [LARGE SCALE GENOMIC DNA]</scope>
    <source>
        <strain evidence="2">DSM 12126</strain>
    </source>
</reference>
<dbReference type="RefSeq" id="WP_084237983.1">
    <property type="nucleotide sequence ID" value="NZ_FWXT01000001.1"/>
</dbReference>
<keyword evidence="1" id="KW-0223">Dioxygenase</keyword>
<organism evidence="1 2">
    <name type="scientific">Pedobacter africanus</name>
    <dbReference type="NCBI Taxonomy" id="151894"/>
    <lineage>
        <taxon>Bacteria</taxon>
        <taxon>Pseudomonadati</taxon>
        <taxon>Bacteroidota</taxon>
        <taxon>Sphingobacteriia</taxon>
        <taxon>Sphingobacteriales</taxon>
        <taxon>Sphingobacteriaceae</taxon>
        <taxon>Pedobacter</taxon>
    </lineage>
</organism>
<dbReference type="Pfam" id="PF05721">
    <property type="entry name" value="PhyH"/>
    <property type="match status" value="1"/>
</dbReference>
<evidence type="ECO:0000313" key="1">
    <source>
        <dbReference type="EMBL" id="SMC66145.1"/>
    </source>
</evidence>
<name>A0A1W2AZJ8_9SPHI</name>
<dbReference type="Proteomes" id="UP000192756">
    <property type="component" value="Unassembled WGS sequence"/>
</dbReference>
<evidence type="ECO:0000313" key="2">
    <source>
        <dbReference type="Proteomes" id="UP000192756"/>
    </source>
</evidence>
<dbReference type="GO" id="GO:0016706">
    <property type="term" value="F:2-oxoglutarate-dependent dioxygenase activity"/>
    <property type="evidence" value="ECO:0007669"/>
    <property type="project" value="UniProtKB-ARBA"/>
</dbReference>